<evidence type="ECO:0000256" key="1">
    <source>
        <dbReference type="SAM" id="MobiDB-lite"/>
    </source>
</evidence>
<keyword evidence="4" id="KW-1185">Reference proteome</keyword>
<proteinExistence type="predicted"/>
<evidence type="ECO:0000313" key="3">
    <source>
        <dbReference type="EMBL" id="GAA0484162.1"/>
    </source>
</evidence>
<comment type="caution">
    <text evidence="3">The sequence shown here is derived from an EMBL/GenBank/DDBJ whole genome shotgun (WGS) entry which is preliminary data.</text>
</comment>
<keyword evidence="2" id="KW-1133">Transmembrane helix</keyword>
<feature type="transmembrane region" description="Helical" evidence="2">
    <location>
        <begin position="110"/>
        <end position="130"/>
    </location>
</feature>
<keyword evidence="2" id="KW-0472">Membrane</keyword>
<dbReference type="Proteomes" id="UP001500909">
    <property type="component" value="Unassembled WGS sequence"/>
</dbReference>
<accession>A0ABP3KRE2</accession>
<evidence type="ECO:0008006" key="5">
    <source>
        <dbReference type="Google" id="ProtNLM"/>
    </source>
</evidence>
<keyword evidence="2" id="KW-0812">Transmembrane</keyword>
<feature type="transmembrane region" description="Helical" evidence="2">
    <location>
        <begin position="42"/>
        <end position="64"/>
    </location>
</feature>
<dbReference type="EMBL" id="BAAABY010000042">
    <property type="protein sequence ID" value="GAA0484162.1"/>
    <property type="molecule type" value="Genomic_DNA"/>
</dbReference>
<evidence type="ECO:0000256" key="2">
    <source>
        <dbReference type="SAM" id="Phobius"/>
    </source>
</evidence>
<feature type="compositionally biased region" description="Basic and acidic residues" evidence="1">
    <location>
        <begin position="522"/>
        <end position="531"/>
    </location>
</feature>
<feature type="transmembrane region" description="Helical" evidence="2">
    <location>
        <begin position="142"/>
        <end position="164"/>
    </location>
</feature>
<protein>
    <recommendedName>
        <fullName evidence="5">DUF1109 domain-containing protein</fullName>
    </recommendedName>
</protein>
<reference evidence="4" key="1">
    <citation type="journal article" date="2019" name="Int. J. Syst. Evol. Microbiol.">
        <title>The Global Catalogue of Microorganisms (GCM) 10K type strain sequencing project: providing services to taxonomists for standard genome sequencing and annotation.</title>
        <authorList>
            <consortium name="The Broad Institute Genomics Platform"/>
            <consortium name="The Broad Institute Genome Sequencing Center for Infectious Disease"/>
            <person name="Wu L."/>
            <person name="Ma J."/>
        </authorList>
    </citation>
    <scope>NUCLEOTIDE SEQUENCE [LARGE SCALE GENOMIC DNA]</scope>
    <source>
        <strain evidence="4">JCM 4805</strain>
    </source>
</reference>
<gene>
    <name evidence="3" type="ORF">GCM10010361_56280</name>
</gene>
<evidence type="ECO:0000313" key="4">
    <source>
        <dbReference type="Proteomes" id="UP001500909"/>
    </source>
</evidence>
<feature type="region of interest" description="Disordered" evidence="1">
    <location>
        <begin position="509"/>
        <end position="531"/>
    </location>
</feature>
<sequence>MFLSRFSGPRSTVAAAVTFGAIGLLAFWLGGRDALAARNIPYRVLGVMLTFASVLLLAAAAFLVRPAWRESYGRVGAVLACGAGVFVGGVLCFLQSTMPGPSELRRWLQFGLWAVVVLASAAALLLAWTSTEAPERLRFGRVAGGLAAVGVTGAALWGGVNWWYQNQYLPGTVAPTLTVNAKLKEQLPPRGQPSDMRTFRATATIKNTGGIRVQVVSSIYQVTREIIGKPPPNATAEGSMREEAFGDACFWRQYTVAQEEAYTGCWEGYKAQLNDPQALPVPAISRFSVNTSSAVLEYGRPLEYGSWFESGEEVTTNFLVRVPNDRRLDKDNLRFQLDLVIAKGARLALQSSHSLRPTHVPYAAVTAEERENLRNIRKDYTTFPHAYPHQYIVSAWEIRPLGTVQRLLTGPPQSVGVMDVLQTRTCMQAAETKDDRYRAATDNFCSERAWDAPYPVVCISSADWLAQPSDDALVYRDPSRICPLAVSSDRRVEQEERRKEEWYGLNHTAGQDKISLRPSGDLPERATKPSKNDVLKMTNWTVQAPQEEVSACRSAADRADAILDSGRKIEGALREHKKVMDRLARGDITSAQAWTQGEPSVEAGAQASAAFASQRADFNSAVKECHEKGGEASAGLTAGEKVALWPSCRVGIDAAQEAVRHAADLRTLFAEHVRVMGMGLPLEQSQRPLVKGVAEAYEFDAALGKYRDIAPYIGCAGGE</sequence>
<organism evidence="3 4">
    <name type="scientific">Streptomyces olivaceiscleroticus</name>
    <dbReference type="NCBI Taxonomy" id="68245"/>
    <lineage>
        <taxon>Bacteria</taxon>
        <taxon>Bacillati</taxon>
        <taxon>Actinomycetota</taxon>
        <taxon>Actinomycetes</taxon>
        <taxon>Kitasatosporales</taxon>
        <taxon>Streptomycetaceae</taxon>
        <taxon>Streptomyces</taxon>
    </lineage>
</organism>
<name>A0ABP3KRE2_9ACTN</name>
<feature type="transmembrane region" description="Helical" evidence="2">
    <location>
        <begin position="12"/>
        <end position="30"/>
    </location>
</feature>
<feature type="transmembrane region" description="Helical" evidence="2">
    <location>
        <begin position="76"/>
        <end position="98"/>
    </location>
</feature>